<dbReference type="Proteomes" id="UP000886998">
    <property type="component" value="Unassembled WGS sequence"/>
</dbReference>
<dbReference type="EMBL" id="BMAV01016636">
    <property type="protein sequence ID" value="GFY67580.1"/>
    <property type="molecule type" value="Genomic_DNA"/>
</dbReference>
<gene>
    <name evidence="2" type="ORF">TNIN_150481</name>
</gene>
<sequence length="133" mass="14636">MTSKPDVTDIDILCFRQSMLSSTVPLFLCQISTLIEDNLISEDNPSSSVPSQKPDTDDNSLPSSTTKASTKTTPKTAVVSTENPGDDTLPCPQTGYFRTPKKTVFFPVPTQEPKKVGYQDLFTWVLALFSVNR</sequence>
<dbReference type="AlphaFoldDB" id="A0A8X7CJ66"/>
<reference evidence="2" key="1">
    <citation type="submission" date="2020-08" db="EMBL/GenBank/DDBJ databases">
        <title>Multicomponent nature underlies the extraordinary mechanical properties of spider dragline silk.</title>
        <authorList>
            <person name="Kono N."/>
            <person name="Nakamura H."/>
            <person name="Mori M."/>
            <person name="Yoshida Y."/>
            <person name="Ohtoshi R."/>
            <person name="Malay A.D."/>
            <person name="Moran D.A.P."/>
            <person name="Tomita M."/>
            <person name="Numata K."/>
            <person name="Arakawa K."/>
        </authorList>
    </citation>
    <scope>NUCLEOTIDE SEQUENCE</scope>
</reference>
<evidence type="ECO:0000313" key="3">
    <source>
        <dbReference type="Proteomes" id="UP000886998"/>
    </source>
</evidence>
<keyword evidence="3" id="KW-1185">Reference proteome</keyword>
<feature type="compositionally biased region" description="Low complexity" evidence="1">
    <location>
        <begin position="62"/>
        <end position="81"/>
    </location>
</feature>
<feature type="compositionally biased region" description="Polar residues" evidence="1">
    <location>
        <begin position="40"/>
        <end position="53"/>
    </location>
</feature>
<comment type="caution">
    <text evidence="2">The sequence shown here is derived from an EMBL/GenBank/DDBJ whole genome shotgun (WGS) entry which is preliminary data.</text>
</comment>
<evidence type="ECO:0000313" key="2">
    <source>
        <dbReference type="EMBL" id="GFY67580.1"/>
    </source>
</evidence>
<proteinExistence type="predicted"/>
<organism evidence="2 3">
    <name type="scientific">Trichonephila inaurata madagascariensis</name>
    <dbReference type="NCBI Taxonomy" id="2747483"/>
    <lineage>
        <taxon>Eukaryota</taxon>
        <taxon>Metazoa</taxon>
        <taxon>Ecdysozoa</taxon>
        <taxon>Arthropoda</taxon>
        <taxon>Chelicerata</taxon>
        <taxon>Arachnida</taxon>
        <taxon>Araneae</taxon>
        <taxon>Araneomorphae</taxon>
        <taxon>Entelegynae</taxon>
        <taxon>Araneoidea</taxon>
        <taxon>Nephilidae</taxon>
        <taxon>Trichonephila</taxon>
        <taxon>Trichonephila inaurata</taxon>
    </lineage>
</organism>
<feature type="region of interest" description="Disordered" evidence="1">
    <location>
        <begin position="40"/>
        <end position="93"/>
    </location>
</feature>
<evidence type="ECO:0000256" key="1">
    <source>
        <dbReference type="SAM" id="MobiDB-lite"/>
    </source>
</evidence>
<name>A0A8X7CJ66_9ARAC</name>
<protein>
    <submittedName>
        <fullName evidence="2">Uncharacterized protein</fullName>
    </submittedName>
</protein>
<accession>A0A8X7CJ66</accession>